<feature type="region of interest" description="Disordered" evidence="4">
    <location>
        <begin position="567"/>
        <end position="590"/>
    </location>
</feature>
<dbReference type="EMBL" id="JAMQBK010000001">
    <property type="protein sequence ID" value="MCM2369040.1"/>
    <property type="molecule type" value="Genomic_DNA"/>
</dbReference>
<accession>A0ABT0TWW1</accession>
<evidence type="ECO:0000256" key="1">
    <source>
        <dbReference type="ARBA" id="ARBA00004999"/>
    </source>
</evidence>
<comment type="similarity">
    <text evidence="2">Belongs to the terpene cyclase/mutase family.</text>
</comment>
<dbReference type="Proteomes" id="UP001202961">
    <property type="component" value="Unassembled WGS sequence"/>
</dbReference>
<protein>
    <submittedName>
        <fullName evidence="7">Squalene--hopene cyclase</fullName>
    </submittedName>
</protein>
<evidence type="ECO:0000259" key="6">
    <source>
        <dbReference type="Pfam" id="PF13243"/>
    </source>
</evidence>
<evidence type="ECO:0000313" key="8">
    <source>
        <dbReference type="Proteomes" id="UP001202961"/>
    </source>
</evidence>
<feature type="domain" description="Prenyltransferase alpha-alpha toroid" evidence="5">
    <location>
        <begin position="73"/>
        <end position="118"/>
    </location>
</feature>
<dbReference type="InterPro" id="IPR008930">
    <property type="entry name" value="Terpenoid_cyclase/PrenylTrfase"/>
</dbReference>
<evidence type="ECO:0000313" key="7">
    <source>
        <dbReference type="EMBL" id="MCM2369040.1"/>
    </source>
</evidence>
<dbReference type="InterPro" id="IPR001330">
    <property type="entry name" value="Prenyltrans"/>
</dbReference>
<dbReference type="InterPro" id="IPR018333">
    <property type="entry name" value="Squalene_cyclase"/>
</dbReference>
<sequence length="735" mass="79584">MPVDNAPHAADFRDDLRQTLAQLRRQLLDDRGEESHWTGQLSASALSSATAISALSVACERMPPGERRERYLDLIRRGVKWIDTQQNADGGFGDTDLSHSNIATSYLVLAAKTLAKRVDAASSSPDAADRTPSNTASRSDGAGHGDDAGPSDGANEDGTERLRRYLDEAGGIPTLRRRYGKDKTFVVPILNNLAIAGCVPWSEVAALPFEAAVFPQSMYRFLGMPVVSYAVPALVAIGQAKFLRSGCLPPWSWVRKSAINPTLNVLRRMQPDSGGYLEATPLTAFVVMSLVDASSSSAASPSPAADARAQVIELGLKFLEQSITPEGSWPIDTNLATWVTSLSVAALACDPADGREWCNEQLVDWILSCQHTRRHSFTGADPGGWGWTDLSGAVPDADDTPGALLALAKLRDHLKEKHVEKIDTASAAGKSWLLGLQNRDGGWPTFCRGWGKLPFDRSSTDLTAHAIRALAELPSCPKSEGAIEGGLKFLRKSQRSDGSWVPLWFGNQDRVEEDNPIYGTAKVLVDIHPQFEKSAVLRGIEYLVNAQNEDGGWGGGDSVSRYWTSVNSQNRSNGSERVDAERGSNEQSPAIGRETTVPEIAGGNTATLPHAEVRSEEGEVGALGISSVEETALAVEALASLWHRLNTNELTENCEIASDAPSLTRRTRVAILAGSQWLIRAARVGRLEVAWPIGFYFAKLWYHERLYPLIFTTAALGRVAGLDDTISRPETTLPR</sequence>
<comment type="pathway">
    <text evidence="1">Secondary metabolite biosynthesis; hopanoid biosynthesis.</text>
</comment>
<keyword evidence="3" id="KW-0677">Repeat</keyword>
<feature type="domain" description="Squalene cyclase C-terminal" evidence="6">
    <location>
        <begin position="338"/>
        <end position="563"/>
    </location>
</feature>
<reference evidence="7 8" key="1">
    <citation type="journal article" date="2022" name="Syst. Appl. Microbiol.">
        <title>Rhodopirellula aestuarii sp. nov., a novel member of the genus Rhodopirellula isolated from brackish sediments collected in the Tagus River estuary, Portugal.</title>
        <authorList>
            <person name="Vitorino I.R."/>
            <person name="Klimek D."/>
            <person name="Calusinska M."/>
            <person name="Lobo-da-Cunha A."/>
            <person name="Vasconcelos V."/>
            <person name="Lage O.M."/>
        </authorList>
    </citation>
    <scope>NUCLEOTIDE SEQUENCE [LARGE SCALE GENOMIC DNA]</scope>
    <source>
        <strain evidence="7 8">ICT_H3.1</strain>
    </source>
</reference>
<feature type="compositionally biased region" description="Basic and acidic residues" evidence="4">
    <location>
        <begin position="574"/>
        <end position="584"/>
    </location>
</feature>
<dbReference type="RefSeq" id="WP_250926743.1">
    <property type="nucleotide sequence ID" value="NZ_JAMQBK010000001.1"/>
</dbReference>
<evidence type="ECO:0000259" key="5">
    <source>
        <dbReference type="Pfam" id="PF00432"/>
    </source>
</evidence>
<evidence type="ECO:0000256" key="2">
    <source>
        <dbReference type="ARBA" id="ARBA00009755"/>
    </source>
</evidence>
<dbReference type="SUPFAM" id="SSF48239">
    <property type="entry name" value="Terpenoid cyclases/Protein prenyltransferases"/>
    <property type="match status" value="2"/>
</dbReference>
<name>A0ABT0TWW1_9BACT</name>
<feature type="region of interest" description="Disordered" evidence="4">
    <location>
        <begin position="121"/>
        <end position="158"/>
    </location>
</feature>
<gene>
    <name evidence="7" type="ORF">NB063_00230</name>
</gene>
<dbReference type="PANTHER" id="PTHR11764">
    <property type="entry name" value="TERPENE CYCLASE/MUTASE FAMILY MEMBER"/>
    <property type="match status" value="1"/>
</dbReference>
<evidence type="ECO:0000256" key="4">
    <source>
        <dbReference type="SAM" id="MobiDB-lite"/>
    </source>
</evidence>
<proteinExistence type="inferred from homology"/>
<evidence type="ECO:0000256" key="3">
    <source>
        <dbReference type="ARBA" id="ARBA00022737"/>
    </source>
</evidence>
<dbReference type="Pfam" id="PF13243">
    <property type="entry name" value="SQHop_cyclase_C"/>
    <property type="match status" value="1"/>
</dbReference>
<dbReference type="InterPro" id="IPR032696">
    <property type="entry name" value="SQ_cyclase_C"/>
</dbReference>
<comment type="caution">
    <text evidence="7">The sequence shown here is derived from an EMBL/GenBank/DDBJ whole genome shotgun (WGS) entry which is preliminary data.</text>
</comment>
<keyword evidence="8" id="KW-1185">Reference proteome</keyword>
<dbReference type="Pfam" id="PF00432">
    <property type="entry name" value="Prenyltrans"/>
    <property type="match status" value="1"/>
</dbReference>
<dbReference type="Gene3D" id="1.50.10.20">
    <property type="match status" value="2"/>
</dbReference>
<organism evidence="7 8">
    <name type="scientific">Aporhodopirellula aestuarii</name>
    <dbReference type="NCBI Taxonomy" id="2950107"/>
    <lineage>
        <taxon>Bacteria</taxon>
        <taxon>Pseudomonadati</taxon>
        <taxon>Planctomycetota</taxon>
        <taxon>Planctomycetia</taxon>
        <taxon>Pirellulales</taxon>
        <taxon>Pirellulaceae</taxon>
        <taxon>Aporhodopirellula</taxon>
    </lineage>
</organism>
<dbReference type="PANTHER" id="PTHR11764:SF20">
    <property type="entry name" value="LANOSTEROL SYNTHASE"/>
    <property type="match status" value="1"/>
</dbReference>